<dbReference type="Pfam" id="PF23381">
    <property type="entry name" value="Beta-prop_IFT122_1st"/>
    <property type="match status" value="2"/>
</dbReference>
<dbReference type="PROSITE" id="PS50082">
    <property type="entry name" value="WD_REPEATS_2"/>
    <property type="match status" value="1"/>
</dbReference>
<accession>G0NQD4</accession>
<comment type="subcellular location">
    <subcellularLocation>
        <location evidence="1">Cell projection</location>
        <location evidence="1">Cilium</location>
    </subcellularLocation>
</comment>
<organism evidence="13">
    <name type="scientific">Caenorhabditis brenneri</name>
    <name type="common">Nematode worm</name>
    <dbReference type="NCBI Taxonomy" id="135651"/>
    <lineage>
        <taxon>Eukaryota</taxon>
        <taxon>Metazoa</taxon>
        <taxon>Ecdysozoa</taxon>
        <taxon>Nematoda</taxon>
        <taxon>Chromadorea</taxon>
        <taxon>Rhabditida</taxon>
        <taxon>Rhabditina</taxon>
        <taxon>Rhabditomorpha</taxon>
        <taxon>Rhabditoidea</taxon>
        <taxon>Rhabditidae</taxon>
        <taxon>Peloderinae</taxon>
        <taxon>Caenorhabditis</taxon>
    </lineage>
</organism>
<keyword evidence="5" id="KW-0969">Cilium</keyword>
<dbReference type="STRING" id="135651.G0NQD4"/>
<dbReference type="GO" id="GO:0061512">
    <property type="term" value="P:protein localization to cilium"/>
    <property type="evidence" value="ECO:0007669"/>
    <property type="project" value="TreeGrafter"/>
</dbReference>
<dbReference type="OrthoDB" id="10255582at2759"/>
<dbReference type="InterPro" id="IPR056153">
    <property type="entry name" value="Beta-prop_IFT122_1st"/>
</dbReference>
<gene>
    <name evidence="12" type="primary">Cbn-daf-10</name>
    <name evidence="12" type="ORF">CAEBREN_08094</name>
</gene>
<protein>
    <recommendedName>
        <fullName evidence="2">Intraflagellar transport protein 122 homolog</fullName>
    </recommendedName>
</protein>
<evidence type="ECO:0000259" key="8">
    <source>
        <dbReference type="Pfam" id="PF23377"/>
    </source>
</evidence>
<dbReference type="InterPro" id="IPR001680">
    <property type="entry name" value="WD40_rpt"/>
</dbReference>
<evidence type="ECO:0000256" key="3">
    <source>
        <dbReference type="ARBA" id="ARBA00022574"/>
    </source>
</evidence>
<keyword evidence="6" id="KW-0966">Cell projection</keyword>
<dbReference type="Proteomes" id="UP000008068">
    <property type="component" value="Unassembled WGS sequence"/>
</dbReference>
<dbReference type="GO" id="GO:0097730">
    <property type="term" value="C:non-motile cilium"/>
    <property type="evidence" value="ECO:0007669"/>
    <property type="project" value="TreeGrafter"/>
</dbReference>
<dbReference type="Pfam" id="PF23377">
    <property type="entry name" value="Beta-prop_IFT122_2nd"/>
    <property type="match status" value="1"/>
</dbReference>
<dbReference type="InterPro" id="IPR015943">
    <property type="entry name" value="WD40/YVTN_repeat-like_dom_sf"/>
</dbReference>
<dbReference type="eggNOG" id="KOG1538">
    <property type="taxonomic scope" value="Eukaryota"/>
</dbReference>
<keyword evidence="4" id="KW-0677">Repeat</keyword>
<reference evidence="13" key="1">
    <citation type="submission" date="2011-07" db="EMBL/GenBank/DDBJ databases">
        <authorList>
            <consortium name="Caenorhabditis brenneri Sequencing and Analysis Consortium"/>
            <person name="Wilson R.K."/>
        </authorList>
    </citation>
    <scope>NUCLEOTIDE SEQUENCE [LARGE SCALE GENOMIC DNA]</scope>
    <source>
        <strain evidence="13">PB2801</strain>
    </source>
</reference>
<feature type="domain" description="IFT122 first beta-propeller" evidence="9">
    <location>
        <begin position="39"/>
        <end position="188"/>
    </location>
</feature>
<feature type="domain" description="IFT122 first beta-propeller" evidence="9">
    <location>
        <begin position="225"/>
        <end position="329"/>
    </location>
</feature>
<dbReference type="FunCoup" id="G0NQD4">
    <property type="interactions" value="2090"/>
</dbReference>
<dbReference type="PANTHER" id="PTHR12764:SF4">
    <property type="entry name" value="INTRAFLAGELLAR TRANSPORT PROTEIN 122 HOMOLOG"/>
    <property type="match status" value="1"/>
</dbReference>
<evidence type="ECO:0000259" key="9">
    <source>
        <dbReference type="Pfam" id="PF23381"/>
    </source>
</evidence>
<dbReference type="InterPro" id="IPR056152">
    <property type="entry name" value="Beta-prop_IFT122_2nd"/>
</dbReference>
<feature type="repeat" description="WD" evidence="7">
    <location>
        <begin position="76"/>
        <end position="108"/>
    </location>
</feature>
<evidence type="ECO:0000256" key="5">
    <source>
        <dbReference type="ARBA" id="ARBA00023069"/>
    </source>
</evidence>
<evidence type="ECO:0000256" key="4">
    <source>
        <dbReference type="ARBA" id="ARBA00022737"/>
    </source>
</evidence>
<dbReference type="InterPro" id="IPR056838">
    <property type="entry name" value="Zn_ribbon_IFT122"/>
</dbReference>
<dbReference type="OMA" id="GDSFDTW"/>
<dbReference type="InParanoid" id="G0NQD4"/>
<dbReference type="SMART" id="SM00320">
    <property type="entry name" value="WD40"/>
    <property type="match status" value="6"/>
</dbReference>
<dbReference type="Pfam" id="PF25144">
    <property type="entry name" value="Zn_ribbon_IFT122"/>
    <property type="match status" value="1"/>
</dbReference>
<keyword evidence="3 7" id="KW-0853">WD repeat</keyword>
<dbReference type="Gene3D" id="2.130.10.10">
    <property type="entry name" value="YVTN repeat-like/Quinoprotein amine dehydrogenase"/>
    <property type="match status" value="2"/>
</dbReference>
<dbReference type="HOGENOM" id="CLU_008896_0_0_1"/>
<keyword evidence="13" id="KW-1185">Reference proteome</keyword>
<dbReference type="FunFam" id="1.25.40.470:FF:000037">
    <property type="entry name" value="Intraflagellar transport protein 122 homolog"/>
    <property type="match status" value="1"/>
</dbReference>
<evidence type="ECO:0000259" key="10">
    <source>
        <dbReference type="Pfam" id="PF25144"/>
    </source>
</evidence>
<dbReference type="GO" id="GO:0035721">
    <property type="term" value="P:intraciliary retrograde transport"/>
    <property type="evidence" value="ECO:0007669"/>
    <property type="project" value="TreeGrafter"/>
</dbReference>
<dbReference type="Pfam" id="PF25295">
    <property type="entry name" value="TPR_IFT122"/>
    <property type="match status" value="1"/>
</dbReference>
<evidence type="ECO:0000313" key="13">
    <source>
        <dbReference type="Proteomes" id="UP000008068"/>
    </source>
</evidence>
<dbReference type="PANTHER" id="PTHR12764">
    <property type="entry name" value="WD REPEAT DOMAIN-RELATED"/>
    <property type="match status" value="1"/>
</dbReference>
<evidence type="ECO:0000256" key="2">
    <source>
        <dbReference type="ARBA" id="ARBA00019442"/>
    </source>
</evidence>
<proteinExistence type="predicted"/>
<dbReference type="PROSITE" id="PS50294">
    <property type="entry name" value="WD_REPEATS_REGION"/>
    <property type="match status" value="1"/>
</dbReference>
<feature type="domain" description="Intraflagellar transport protein 122 homolog TPR" evidence="11">
    <location>
        <begin position="601"/>
        <end position="975"/>
    </location>
</feature>
<dbReference type="GO" id="GO:0030991">
    <property type="term" value="C:intraciliary transport particle A"/>
    <property type="evidence" value="ECO:0007669"/>
    <property type="project" value="TreeGrafter"/>
</dbReference>
<dbReference type="InterPro" id="IPR039857">
    <property type="entry name" value="Ift122/121"/>
</dbReference>
<feature type="domain" description="IFT122 zinc ribbon" evidence="10">
    <location>
        <begin position="1058"/>
        <end position="1099"/>
    </location>
</feature>
<evidence type="ECO:0000313" key="12">
    <source>
        <dbReference type="EMBL" id="EGT35614.1"/>
    </source>
</evidence>
<dbReference type="SUPFAM" id="SSF50978">
    <property type="entry name" value="WD40 repeat-like"/>
    <property type="match status" value="2"/>
</dbReference>
<dbReference type="Gene3D" id="1.25.40.470">
    <property type="match status" value="1"/>
</dbReference>
<feature type="domain" description="IFT122 second beta-propeller" evidence="8">
    <location>
        <begin position="335"/>
        <end position="593"/>
    </location>
</feature>
<evidence type="ECO:0000256" key="6">
    <source>
        <dbReference type="ARBA" id="ARBA00023273"/>
    </source>
</evidence>
<evidence type="ECO:0000256" key="7">
    <source>
        <dbReference type="PROSITE-ProRule" id="PRU00221"/>
    </source>
</evidence>
<sequence>MMRQEGGAYSSGFVYRFDDDDGFFLRREGTGDSKCDIFRVCIYDLAFKPDGSELLIAADNMVYLFDVNEGGQMQNLKGHKDLVYTVAWAHDGEMFASGGADRVVILWNEKHEGTLRYSHTDVIQCMMFNPTNPVLLVCALNEFGLWSTENKNVVKQRTSARCCACAWNTDGSIYAIGHGDGTISLRKGLAVTDDPWINVTRDLGEPVWGLAFSSNRTFATRDSQGNQTDVNEILAVIDWDRNLSFYNMEGTQILSTPLDYEPHCMSYCLNGEYLLIGGSDKVLKIYTRTGVLLGTVAQMDHWIWSVTVRPNSPTVAMGCVDGTIACYNLAFSTVHCVDHARYAVRKSMTDVYVKNLEYRTSCHLRCADLVKKMSLYDTKLAIQLSDKIQIYKQSAGLTKQERKKHLKYTHQDTIKKDLTFSLMVVTHGHLVVCNDEKLDCYDFKGVKKRSWNMKSVVRYLRVLGGPAHRETLVLGTTDGGVYKVYIDNDYPVLLDTRKTAIKCIDINANRTVLASIEDTLVCKWSNIATGETLLQEPGCHSVVFNTVNENLFAFTTNNTLHVRTLDAPGHTTKGVGYVLGFVKNRTFCLVQFNLIPLEVPYTIQLYQYIEKKDFKEALRIACLGVVNNDWKFLAQKALDAMELDVARKAFRKVKDRKMLRMIYELKKLKKAGEPDKLLRATVAAYLKKFREASKIYKENGFENKAMELFTDMRMFDDVQEVMTTASGETKKMLMRKRASWARDANQPKIAAEMLISSGDLDKATVLIIENDWLELAIEISHKIDKGDLETMKKLSTYFIRKHEFGLASRIFQSMNDMKSIVDMHVEAGHWTDAFAIADRHPKYVEDVYLPYARFLAERDRFEEAQKAFHRAGKEQEAMHVLEQLTTNAVNENRFADAGFYYWLLSQQYLDRSQSEENLALLSKAKEAAQFADAYYAYYPVFMFCSQPFSFEQSENILNMARYLSFTPYIDNISKVRMGLVPRRKVTATTASVAIRYETNSIFVYFTIAKLAIEFDAFKSARTALDQLTKLRVRPIFELDGQIETMTLNIRAKPFTDAEHMQPMCYRCGLNNPFLGGMSCIHCETPFIISFGSFDVLPLIEFKIEPDITLDEAKELIESEPPLSDDDYNPLRSIKKGVKEIILNRDSLSRLERGHVLIQMFPPPLAPKFLFNVMPSIAIALCKGCNKVFDLDDFEMACLRKGHCPFCRTSYERNEAFFVEDEEEEENSNVPSFGQFSRFS</sequence>
<dbReference type="EMBL" id="GL379925">
    <property type="protein sequence ID" value="EGT35614.1"/>
    <property type="molecule type" value="Genomic_DNA"/>
</dbReference>
<name>G0NQD4_CAEBE</name>
<evidence type="ECO:0000256" key="1">
    <source>
        <dbReference type="ARBA" id="ARBA00004138"/>
    </source>
</evidence>
<evidence type="ECO:0000259" key="11">
    <source>
        <dbReference type="Pfam" id="PF25295"/>
    </source>
</evidence>
<dbReference type="GO" id="GO:1905515">
    <property type="term" value="P:non-motile cilium assembly"/>
    <property type="evidence" value="ECO:0007669"/>
    <property type="project" value="TreeGrafter"/>
</dbReference>
<dbReference type="AlphaFoldDB" id="G0NQD4"/>
<dbReference type="InterPro" id="IPR036322">
    <property type="entry name" value="WD40_repeat_dom_sf"/>
</dbReference>
<dbReference type="InterPro" id="IPR057411">
    <property type="entry name" value="TPR_IFT122"/>
</dbReference>